<organism evidence="1 2">
    <name type="scientific">Ferrimonas marina</name>
    <dbReference type="NCBI Taxonomy" id="299255"/>
    <lineage>
        <taxon>Bacteria</taxon>
        <taxon>Pseudomonadati</taxon>
        <taxon>Pseudomonadota</taxon>
        <taxon>Gammaproteobacteria</taxon>
        <taxon>Alteromonadales</taxon>
        <taxon>Ferrimonadaceae</taxon>
        <taxon>Ferrimonas</taxon>
    </lineage>
</organism>
<dbReference type="Proteomes" id="UP000184268">
    <property type="component" value="Unassembled WGS sequence"/>
</dbReference>
<dbReference type="EMBL" id="FQXG01000003">
    <property type="protein sequence ID" value="SHH59492.1"/>
    <property type="molecule type" value="Genomic_DNA"/>
</dbReference>
<reference evidence="2" key="1">
    <citation type="submission" date="2016-11" db="EMBL/GenBank/DDBJ databases">
        <authorList>
            <person name="Varghese N."/>
            <person name="Submissions S."/>
        </authorList>
    </citation>
    <scope>NUCLEOTIDE SEQUENCE [LARGE SCALE GENOMIC DNA]</scope>
    <source>
        <strain evidence="2">DSM 16917</strain>
    </source>
</reference>
<dbReference type="AlphaFoldDB" id="A0A1M5U8X5"/>
<gene>
    <name evidence="1" type="ORF">SAMN02745129_2460</name>
</gene>
<protein>
    <submittedName>
        <fullName evidence="1">Uncharacterized protein</fullName>
    </submittedName>
</protein>
<evidence type="ECO:0000313" key="2">
    <source>
        <dbReference type="Proteomes" id="UP000184268"/>
    </source>
</evidence>
<name>A0A1M5U8X5_9GAMM</name>
<sequence>MGLKRFVSRLVETEAGHTVVVKRIASKVEKPVEVEIHLAMTASEASGVRVLVECKGLVAALKHFTESTQTGRKGSYELIYNNEQCLRLEVVTRGEPFREVVRLTCGLYGEHLQGDDLGGLVELTMMDAAGLLKFLQADLD</sequence>
<accession>A0A1M5U8X5</accession>
<proteinExistence type="predicted"/>
<dbReference type="STRING" id="299255.SAMN02745129_2460"/>
<keyword evidence="2" id="KW-1185">Reference proteome</keyword>
<evidence type="ECO:0000313" key="1">
    <source>
        <dbReference type="EMBL" id="SHH59492.1"/>
    </source>
</evidence>
<dbReference type="RefSeq" id="WP_143165635.1">
    <property type="nucleotide sequence ID" value="NZ_FQXG01000003.1"/>
</dbReference>